<keyword evidence="4" id="KW-0813">Transport</keyword>
<evidence type="ECO:0000256" key="2">
    <source>
        <dbReference type="ARBA" id="ARBA00006914"/>
    </source>
</evidence>
<evidence type="ECO:0000256" key="5">
    <source>
        <dbReference type="ARBA" id="ARBA00022618"/>
    </source>
</evidence>
<dbReference type="PROSITE" id="PS50088">
    <property type="entry name" value="ANK_REPEAT"/>
    <property type="match status" value="6"/>
</dbReference>
<dbReference type="Gene3D" id="1.10.10.10">
    <property type="entry name" value="Winged helix-like DNA-binding domain superfamily/Winged helix DNA-binding domain"/>
    <property type="match status" value="1"/>
</dbReference>
<dbReference type="InterPro" id="IPR003959">
    <property type="entry name" value="ATPase_AAA_core"/>
</dbReference>
<comment type="caution">
    <text evidence="17">The sequence shown here is derived from an EMBL/GenBank/DDBJ whole genome shotgun (WGS) entry which is preliminary data.</text>
</comment>
<evidence type="ECO:0000256" key="12">
    <source>
        <dbReference type="ARBA" id="ARBA00023306"/>
    </source>
</evidence>
<dbReference type="InterPro" id="IPR007330">
    <property type="entry name" value="MIT_dom"/>
</dbReference>
<dbReference type="Pfam" id="PF09336">
    <property type="entry name" value="Vps4_C"/>
    <property type="match status" value="1"/>
</dbReference>
<dbReference type="EC" id="3.6.4.6" evidence="3"/>
<dbReference type="Gene3D" id="1.20.58.80">
    <property type="entry name" value="Phosphotransferase system, lactose/cellobiose-type IIA subunit"/>
    <property type="match status" value="1"/>
</dbReference>
<keyword evidence="11" id="KW-0472">Membrane</keyword>
<dbReference type="PROSITE" id="PS50297">
    <property type="entry name" value="ANK_REP_REGION"/>
    <property type="match status" value="5"/>
</dbReference>
<dbReference type="PRINTS" id="PR01415">
    <property type="entry name" value="ANKYRIN"/>
</dbReference>
<dbReference type="AlphaFoldDB" id="A0AAE0QVT9"/>
<dbReference type="GO" id="GO:0031902">
    <property type="term" value="C:late endosome membrane"/>
    <property type="evidence" value="ECO:0007669"/>
    <property type="project" value="UniProtKB-SubCell"/>
</dbReference>
<dbReference type="GO" id="GO:0007033">
    <property type="term" value="P:vacuole organization"/>
    <property type="evidence" value="ECO:0007669"/>
    <property type="project" value="TreeGrafter"/>
</dbReference>
<evidence type="ECO:0000256" key="11">
    <source>
        <dbReference type="ARBA" id="ARBA00023136"/>
    </source>
</evidence>
<evidence type="ECO:0000313" key="18">
    <source>
        <dbReference type="Proteomes" id="UP001274896"/>
    </source>
</evidence>
<dbReference type="PANTHER" id="PTHR23074">
    <property type="entry name" value="AAA DOMAIN-CONTAINING"/>
    <property type="match status" value="1"/>
</dbReference>
<evidence type="ECO:0000259" key="16">
    <source>
        <dbReference type="SMART" id="SM00745"/>
    </source>
</evidence>
<keyword evidence="8" id="KW-0378">Hydrolase</keyword>
<evidence type="ECO:0000256" key="6">
    <source>
        <dbReference type="ARBA" id="ARBA00022741"/>
    </source>
</evidence>
<dbReference type="CDD" id="cd19521">
    <property type="entry name" value="RecA-like_VPS4"/>
    <property type="match status" value="1"/>
</dbReference>
<feature type="repeat" description="ANK" evidence="13">
    <location>
        <begin position="88"/>
        <end position="120"/>
    </location>
</feature>
<dbReference type="GO" id="GO:0051301">
    <property type="term" value="P:cell division"/>
    <property type="evidence" value="ECO:0007669"/>
    <property type="project" value="UniProtKB-KW"/>
</dbReference>
<feature type="region of interest" description="Disordered" evidence="14">
    <location>
        <begin position="394"/>
        <end position="430"/>
    </location>
</feature>
<keyword evidence="12" id="KW-0131">Cell cycle</keyword>
<dbReference type="InterPro" id="IPR036388">
    <property type="entry name" value="WH-like_DNA-bd_sf"/>
</dbReference>
<feature type="repeat" description="ANK" evidence="13">
    <location>
        <begin position="55"/>
        <end position="87"/>
    </location>
</feature>
<evidence type="ECO:0000259" key="15">
    <source>
        <dbReference type="SMART" id="SM00382"/>
    </source>
</evidence>
<feature type="compositionally biased region" description="Basic and acidic residues" evidence="14">
    <location>
        <begin position="409"/>
        <end position="426"/>
    </location>
</feature>
<feature type="compositionally biased region" description="Low complexity" evidence="14">
    <location>
        <begin position="634"/>
        <end position="645"/>
    </location>
</feature>
<dbReference type="InterPro" id="IPR050304">
    <property type="entry name" value="MT-severing_AAA_ATPase"/>
</dbReference>
<dbReference type="SMART" id="SM00248">
    <property type="entry name" value="ANK"/>
    <property type="match status" value="8"/>
</dbReference>
<evidence type="ECO:0000256" key="8">
    <source>
        <dbReference type="ARBA" id="ARBA00022801"/>
    </source>
</evidence>
<dbReference type="GO" id="GO:0015031">
    <property type="term" value="P:protein transport"/>
    <property type="evidence" value="ECO:0007669"/>
    <property type="project" value="UniProtKB-KW"/>
</dbReference>
<keyword evidence="9" id="KW-0067">ATP-binding</keyword>
<sequence length="844" mass="93437">MTEPVEYLSYMINVVGEKETPLANAAFWAARKGNLALLQLLLNSGRVDVDCKDNYETSALMVASYSGHYDCVRELIMQGTDINLQRETGSTALFFAAQQGHDDIIKLLFEFGASTEFQTTVFKCTVFKVMRIYKHIAVYGPQFAIFIGISILHHSEGGTALCAACQSGHSKVVETLLKNGANIHDQLNSHSPIAFQDGATPLFLASQEGHVTIVRQLLSSGAKVNQPREDGTTPLWIAAQMGHSEVVKVLLLRGADRDAERNDGSTALFKAAHNGHCNVIEELLKFSPSLGLLKNGSTALHAAVMGGDLKTVMLLLKANADPTLRNKKAIDLATKASEEDKAKNYKEALRLYEHSIQYFLHVVKYDAQGDKAKQSIRAKCADYLDRAEQLKEYLKKAEKQPPAKPVKVSNDKGNDSDDGDNSEKKKLQNQLQGAIVMEKPNIKWDDVAGLEGAKEALKEAVILPIKFPHLFTGKRTPWRGILLFGPPGTGKSYLAKAVATEANNSTFFSISSSDLVSKWLGESEKLVKNLFSLARENKPSIIFIDEIDSLCGSRSDNESEAARRIKTEFLVQMQGELRGGDRACVGNDNEGILVLGATNIPWTLDSAIRRRQGTFIYSFPFPFHSHIPYKRQLSTTSNSQTPNSTMAKTKELSKDTRNKIVDLHQAGKAESAIGTKTTDPCKGKNEWGHVSFEKRIYIPLPEDHARSLMFKLNLGTTPNSLTEKDFITLGQKSEKYSGADISIIVRDALMQPIRKVQSSTHFKKVRGKPWNNQDVLEDDLLTPCSPSDPNAIKMTWVDVEADKLLEPIVSMEDMLMSLEKTKPTVNEEDLKKLLKFTEDFGQEG</sequence>
<feature type="domain" description="MIT" evidence="16">
    <location>
        <begin position="322"/>
        <end position="400"/>
    </location>
</feature>
<dbReference type="Pfam" id="PF00023">
    <property type="entry name" value="Ank"/>
    <property type="match status" value="2"/>
</dbReference>
<dbReference type="Gene3D" id="1.10.8.60">
    <property type="match status" value="1"/>
</dbReference>
<dbReference type="EMBL" id="JAUCMX010000010">
    <property type="protein sequence ID" value="KAK3533788.1"/>
    <property type="molecule type" value="Genomic_DNA"/>
</dbReference>
<dbReference type="SMART" id="SM00382">
    <property type="entry name" value="AAA"/>
    <property type="match status" value="1"/>
</dbReference>
<keyword evidence="7" id="KW-0967">Endosome</keyword>
<keyword evidence="6" id="KW-0547">Nucleotide-binding</keyword>
<name>A0AAE0QVT9_9TELE</name>
<evidence type="ECO:0000256" key="3">
    <source>
        <dbReference type="ARBA" id="ARBA00012674"/>
    </source>
</evidence>
<organism evidence="17 18">
    <name type="scientific">Hemibagrus guttatus</name>
    <dbReference type="NCBI Taxonomy" id="175788"/>
    <lineage>
        <taxon>Eukaryota</taxon>
        <taxon>Metazoa</taxon>
        <taxon>Chordata</taxon>
        <taxon>Craniata</taxon>
        <taxon>Vertebrata</taxon>
        <taxon>Euteleostomi</taxon>
        <taxon>Actinopterygii</taxon>
        <taxon>Neopterygii</taxon>
        <taxon>Teleostei</taxon>
        <taxon>Ostariophysi</taxon>
        <taxon>Siluriformes</taxon>
        <taxon>Bagridae</taxon>
        <taxon>Hemibagrus</taxon>
    </lineage>
</organism>
<dbReference type="Gene3D" id="3.40.50.300">
    <property type="entry name" value="P-loop containing nucleotide triphosphate hydrolases"/>
    <property type="match status" value="1"/>
</dbReference>
<keyword evidence="5" id="KW-0132">Cell division</keyword>
<evidence type="ECO:0000256" key="13">
    <source>
        <dbReference type="PROSITE-ProRule" id="PRU00023"/>
    </source>
</evidence>
<dbReference type="SUPFAM" id="SSF48403">
    <property type="entry name" value="Ankyrin repeat"/>
    <property type="match status" value="1"/>
</dbReference>
<dbReference type="SUPFAM" id="SSF52540">
    <property type="entry name" value="P-loop containing nucleoside triphosphate hydrolases"/>
    <property type="match status" value="1"/>
</dbReference>
<reference evidence="17" key="1">
    <citation type="submission" date="2023-06" db="EMBL/GenBank/DDBJ databases">
        <title>Male Hemibagrus guttatus genome.</title>
        <authorList>
            <person name="Bian C."/>
        </authorList>
    </citation>
    <scope>NUCLEOTIDE SEQUENCE</scope>
    <source>
        <strain evidence="17">Male_cb2023</strain>
        <tissue evidence="17">Muscle</tissue>
    </source>
</reference>
<comment type="subcellular location">
    <subcellularLocation>
        <location evidence="1">Late endosome membrane</location>
        <topology evidence="1">Peripheral membrane protein</topology>
    </subcellularLocation>
</comment>
<dbReference type="FunFam" id="3.40.50.300:FF:000043">
    <property type="entry name" value="Vacuolar protein sorting-associated protein 4"/>
    <property type="match status" value="1"/>
</dbReference>
<feature type="region of interest" description="Disordered" evidence="14">
    <location>
        <begin position="633"/>
        <end position="652"/>
    </location>
</feature>
<dbReference type="SMART" id="SM00745">
    <property type="entry name" value="MIT"/>
    <property type="match status" value="1"/>
</dbReference>
<dbReference type="InterPro" id="IPR015415">
    <property type="entry name" value="Spast_Vps4_C"/>
</dbReference>
<dbReference type="Pfam" id="PF00004">
    <property type="entry name" value="AAA"/>
    <property type="match status" value="1"/>
</dbReference>
<keyword evidence="13" id="KW-0040">ANK repeat</keyword>
<evidence type="ECO:0000256" key="14">
    <source>
        <dbReference type="SAM" id="MobiDB-lite"/>
    </source>
</evidence>
<proteinExistence type="inferred from homology"/>
<dbReference type="InterPro" id="IPR027417">
    <property type="entry name" value="P-loop_NTPase"/>
</dbReference>
<dbReference type="PANTHER" id="PTHR23074:SF72">
    <property type="entry name" value="VACUOLAR PROTEIN SORTING-ASSOCIATED PROTEIN 4B"/>
    <property type="match status" value="1"/>
</dbReference>
<feature type="repeat" description="ANK" evidence="13">
    <location>
        <begin position="295"/>
        <end position="327"/>
    </location>
</feature>
<feature type="repeat" description="ANK" evidence="13">
    <location>
        <begin position="197"/>
        <end position="229"/>
    </location>
</feature>
<dbReference type="InterPro" id="IPR003593">
    <property type="entry name" value="AAA+_ATPase"/>
</dbReference>
<feature type="repeat" description="ANK" evidence="13">
    <location>
        <begin position="156"/>
        <end position="188"/>
    </location>
</feature>
<protein>
    <recommendedName>
        <fullName evidence="3">vesicle-fusing ATPase</fullName>
        <ecNumber evidence="3">3.6.4.6</ecNumber>
    </recommendedName>
</protein>
<gene>
    <name evidence="17" type="ORF">QTP70_027344</name>
</gene>
<accession>A0AAE0QVT9</accession>
<evidence type="ECO:0000256" key="9">
    <source>
        <dbReference type="ARBA" id="ARBA00022840"/>
    </source>
</evidence>
<evidence type="ECO:0000256" key="1">
    <source>
        <dbReference type="ARBA" id="ARBA00004633"/>
    </source>
</evidence>
<dbReference type="InterPro" id="IPR045253">
    <property type="entry name" value="VPS4_MIT"/>
</dbReference>
<evidence type="ECO:0000256" key="10">
    <source>
        <dbReference type="ARBA" id="ARBA00022927"/>
    </source>
</evidence>
<keyword evidence="18" id="KW-1185">Reference proteome</keyword>
<dbReference type="SUPFAM" id="SSF116846">
    <property type="entry name" value="MIT domain"/>
    <property type="match status" value="1"/>
</dbReference>
<evidence type="ECO:0000313" key="17">
    <source>
        <dbReference type="EMBL" id="KAK3533788.1"/>
    </source>
</evidence>
<dbReference type="GO" id="GO:0005524">
    <property type="term" value="F:ATP binding"/>
    <property type="evidence" value="ECO:0007669"/>
    <property type="project" value="UniProtKB-KW"/>
</dbReference>
<dbReference type="CDD" id="cd02678">
    <property type="entry name" value="MIT_VPS4"/>
    <property type="match status" value="1"/>
</dbReference>
<dbReference type="Proteomes" id="UP001274896">
    <property type="component" value="Unassembled WGS sequence"/>
</dbReference>
<dbReference type="Pfam" id="PF04212">
    <property type="entry name" value="MIT"/>
    <property type="match status" value="1"/>
</dbReference>
<dbReference type="Gene3D" id="1.25.40.20">
    <property type="entry name" value="Ankyrin repeat-containing domain"/>
    <property type="match status" value="3"/>
</dbReference>
<dbReference type="FunFam" id="1.20.58.80:FF:000002">
    <property type="entry name" value="Vacuolar protein sorting-associated protein 4A"/>
    <property type="match status" value="1"/>
</dbReference>
<evidence type="ECO:0000256" key="4">
    <source>
        <dbReference type="ARBA" id="ARBA00022448"/>
    </source>
</evidence>
<comment type="similarity">
    <text evidence="2">Belongs to the AAA ATPase family.</text>
</comment>
<dbReference type="FunFam" id="1.10.8.60:FF:000015">
    <property type="entry name" value="vacuolar protein sorting-associated protein 4A"/>
    <property type="match status" value="1"/>
</dbReference>
<feature type="repeat" description="ANK" evidence="13">
    <location>
        <begin position="230"/>
        <end position="262"/>
    </location>
</feature>
<evidence type="ECO:0000256" key="7">
    <source>
        <dbReference type="ARBA" id="ARBA00022753"/>
    </source>
</evidence>
<dbReference type="InterPro" id="IPR036770">
    <property type="entry name" value="Ankyrin_rpt-contain_sf"/>
</dbReference>
<dbReference type="GO" id="GO:0016197">
    <property type="term" value="P:endosomal transport"/>
    <property type="evidence" value="ECO:0007669"/>
    <property type="project" value="TreeGrafter"/>
</dbReference>
<dbReference type="InterPro" id="IPR002110">
    <property type="entry name" value="Ankyrin_rpt"/>
</dbReference>
<feature type="domain" description="AAA+ ATPase" evidence="15">
    <location>
        <begin position="477"/>
        <end position="621"/>
    </location>
</feature>
<dbReference type="GO" id="GO:0016887">
    <property type="term" value="F:ATP hydrolysis activity"/>
    <property type="evidence" value="ECO:0007669"/>
    <property type="project" value="InterPro"/>
</dbReference>
<dbReference type="Pfam" id="PF12796">
    <property type="entry name" value="Ank_2"/>
    <property type="match status" value="2"/>
</dbReference>
<keyword evidence="10" id="KW-0653">Protein transport</keyword>
<dbReference type="InterPro" id="IPR036181">
    <property type="entry name" value="MIT_dom_sf"/>
</dbReference>